<feature type="domain" description="DUF6316" evidence="1">
    <location>
        <begin position="20"/>
        <end position="70"/>
    </location>
</feature>
<accession>A0YCQ8</accession>
<proteinExistence type="predicted"/>
<dbReference type="Pfam" id="PF19837">
    <property type="entry name" value="DUF6316"/>
    <property type="match status" value="1"/>
</dbReference>
<organism evidence="2 3">
    <name type="scientific">marine gamma proteobacterium HTCC2143</name>
    <dbReference type="NCBI Taxonomy" id="247633"/>
    <lineage>
        <taxon>Bacteria</taxon>
        <taxon>Pseudomonadati</taxon>
        <taxon>Pseudomonadota</taxon>
        <taxon>Gammaproteobacteria</taxon>
        <taxon>Cellvibrionales</taxon>
        <taxon>Spongiibacteraceae</taxon>
        <taxon>BD1-7 clade</taxon>
    </lineage>
</organism>
<dbReference type="EMBL" id="AAVT01000003">
    <property type="protein sequence ID" value="EAW31577.1"/>
    <property type="molecule type" value="Genomic_DNA"/>
</dbReference>
<keyword evidence="3" id="KW-1185">Reference proteome</keyword>
<sequence length="87" mass="10104">MESAMESAIESAIESAMECRNGEAEARHIRANRYFCISGQWFFSTREYLQVGPFLTKDDATIELSFFLRHRDEWGGYARQYMSDFSG</sequence>
<protein>
    <recommendedName>
        <fullName evidence="1">DUF6316 domain-containing protein</fullName>
    </recommendedName>
</protein>
<dbReference type="eggNOG" id="ENOG5033GRM">
    <property type="taxonomic scope" value="Bacteria"/>
</dbReference>
<dbReference type="OrthoDB" id="6199386at2"/>
<dbReference type="AlphaFoldDB" id="A0YCQ8"/>
<dbReference type="InterPro" id="IPR045630">
    <property type="entry name" value="DUF6316"/>
</dbReference>
<gene>
    <name evidence="2" type="ORF">GP2143_08504</name>
</gene>
<evidence type="ECO:0000259" key="1">
    <source>
        <dbReference type="Pfam" id="PF19837"/>
    </source>
</evidence>
<dbReference type="Proteomes" id="UP000004931">
    <property type="component" value="Unassembled WGS sequence"/>
</dbReference>
<comment type="caution">
    <text evidence="2">The sequence shown here is derived from an EMBL/GenBank/DDBJ whole genome shotgun (WGS) entry which is preliminary data.</text>
</comment>
<reference evidence="2 3" key="1">
    <citation type="journal article" date="2010" name="J. Bacteriol.">
        <title>Genome sequence of the oligotrophic marine Gammaproteobacterium HTCC2143, isolated from the Oregon Coast.</title>
        <authorList>
            <person name="Oh H.M."/>
            <person name="Kang I."/>
            <person name="Ferriera S."/>
            <person name="Giovannoni S.J."/>
            <person name="Cho J.C."/>
        </authorList>
    </citation>
    <scope>NUCLEOTIDE SEQUENCE [LARGE SCALE GENOMIC DNA]</scope>
    <source>
        <strain evidence="2 3">HTCC2143</strain>
    </source>
</reference>
<evidence type="ECO:0000313" key="3">
    <source>
        <dbReference type="Proteomes" id="UP000004931"/>
    </source>
</evidence>
<evidence type="ECO:0000313" key="2">
    <source>
        <dbReference type="EMBL" id="EAW31577.1"/>
    </source>
</evidence>
<name>A0YCQ8_9GAMM</name>